<dbReference type="Gene3D" id="1.10.8.10">
    <property type="entry name" value="DNA helicase RuvA subunit, C-terminal domain"/>
    <property type="match status" value="1"/>
</dbReference>
<name>A0A1J4K1I4_9EUKA</name>
<dbReference type="SUPFAM" id="SSF46934">
    <property type="entry name" value="UBA-like"/>
    <property type="match status" value="1"/>
</dbReference>
<accession>A0A1J4K1I4</accession>
<dbReference type="InterPro" id="IPR015940">
    <property type="entry name" value="UBA"/>
</dbReference>
<dbReference type="Proteomes" id="UP000179807">
    <property type="component" value="Unassembled WGS sequence"/>
</dbReference>
<dbReference type="PROSITE" id="PS50030">
    <property type="entry name" value="UBA"/>
    <property type="match status" value="1"/>
</dbReference>
<dbReference type="AlphaFoldDB" id="A0A1J4K1I4"/>
<sequence>MTDRSQPVAPPKGPVVCPPPNIERPTAEGPPPPGPIHQGPPPGACVCPPGPIHRGPPPGVCICPPHPGGPANVIDVDANGGEPECEVREQRPGSGPQQPPRVGNPVPTQAQRDAPRPASFSDDLQKLIVMGYDRTKAEDSLLAAEFDLRRALALLRGQ</sequence>
<comment type="caution">
    <text evidence="3">The sequence shown here is derived from an EMBL/GenBank/DDBJ whole genome shotgun (WGS) entry which is preliminary data.</text>
</comment>
<dbReference type="EMBL" id="MLAK01000785">
    <property type="protein sequence ID" value="OHT04648.1"/>
    <property type="molecule type" value="Genomic_DNA"/>
</dbReference>
<dbReference type="InterPro" id="IPR009060">
    <property type="entry name" value="UBA-like_sf"/>
</dbReference>
<reference evidence="3" key="1">
    <citation type="submission" date="2016-10" db="EMBL/GenBank/DDBJ databases">
        <authorList>
            <person name="Benchimol M."/>
            <person name="Almeida L.G."/>
            <person name="Vasconcelos A.T."/>
            <person name="Perreira-Neves A."/>
            <person name="Rosa I.A."/>
            <person name="Tasca T."/>
            <person name="Bogo M.R."/>
            <person name="de Souza W."/>
        </authorList>
    </citation>
    <scope>NUCLEOTIDE SEQUENCE [LARGE SCALE GENOMIC DNA]</scope>
    <source>
        <strain evidence="3">K</strain>
    </source>
</reference>
<dbReference type="VEuPathDB" id="TrichDB:TRFO_27789"/>
<evidence type="ECO:0000313" key="4">
    <source>
        <dbReference type="Proteomes" id="UP000179807"/>
    </source>
</evidence>
<protein>
    <recommendedName>
        <fullName evidence="2">UBA domain-containing protein</fullName>
    </recommendedName>
</protein>
<feature type="compositionally biased region" description="Pro residues" evidence="1">
    <location>
        <begin position="8"/>
        <end position="68"/>
    </location>
</feature>
<proteinExistence type="predicted"/>
<evidence type="ECO:0000256" key="1">
    <source>
        <dbReference type="SAM" id="MobiDB-lite"/>
    </source>
</evidence>
<organism evidence="3 4">
    <name type="scientific">Tritrichomonas foetus</name>
    <dbReference type="NCBI Taxonomy" id="1144522"/>
    <lineage>
        <taxon>Eukaryota</taxon>
        <taxon>Metamonada</taxon>
        <taxon>Parabasalia</taxon>
        <taxon>Tritrichomonadida</taxon>
        <taxon>Tritrichomonadidae</taxon>
        <taxon>Tritrichomonas</taxon>
    </lineage>
</organism>
<feature type="region of interest" description="Disordered" evidence="1">
    <location>
        <begin position="1"/>
        <end position="122"/>
    </location>
</feature>
<dbReference type="RefSeq" id="XP_068357784.1">
    <property type="nucleotide sequence ID" value="XM_068505769.1"/>
</dbReference>
<evidence type="ECO:0000313" key="3">
    <source>
        <dbReference type="EMBL" id="OHT04648.1"/>
    </source>
</evidence>
<dbReference type="GeneID" id="94840473"/>
<feature type="domain" description="UBA" evidence="2">
    <location>
        <begin position="119"/>
        <end position="158"/>
    </location>
</feature>
<feature type="compositionally biased region" description="Low complexity" evidence="1">
    <location>
        <begin position="92"/>
        <end position="103"/>
    </location>
</feature>
<evidence type="ECO:0000259" key="2">
    <source>
        <dbReference type="PROSITE" id="PS50030"/>
    </source>
</evidence>
<gene>
    <name evidence="3" type="ORF">TRFO_27789</name>
</gene>
<keyword evidence="4" id="KW-1185">Reference proteome</keyword>